<dbReference type="EC" id="2.7.7.49" evidence="1"/>
<dbReference type="SUPFAM" id="SSF56672">
    <property type="entry name" value="DNA/RNA polymerases"/>
    <property type="match status" value="1"/>
</dbReference>
<evidence type="ECO:0000259" key="2">
    <source>
        <dbReference type="PROSITE" id="PS50878"/>
    </source>
</evidence>
<proteinExistence type="predicted"/>
<dbReference type="Ensembl" id="ENSCAFT00030013981.1">
    <property type="protein sequence ID" value="ENSCAFP00030012206.1"/>
    <property type="gene ID" value="ENSCAFG00030007637.1"/>
</dbReference>
<sequence length="718" mass="82968">MMTLNSYLSIVTLNVNGLNDPIKRRRVSDWIKKQDPSICCLQETHFRQKDTYSLKIKGWRTIYHSNGPQKKAGVAVLISDKLKFTPKTVVRDEEGHYIILKGSIQQEDLTILNIYAPNVGAAKYINQLLTKVKKYLDNNTLILGDFNLALSILDRSSKQNISKETRALNDTLDQMDFTDIYRTLHPNSTEYTFFSSAHGTFSRIDHILGHKSGLNRYQKIGIVPCIFSDHNALKLELNHNKKFGRTSNTWRLRTILLKDKRVNQEIKEELKRFMETNENEDTTVQNLWDAAKAVLRGKYIAIQASIQKLERTQIQKLTLHIKELEKKQQIDPTPKRRRELIKIRAELNEIETRRTVEQINRTRSWFFERINKIDKPLASLIKKKREKTQINKIMNEKGEITTNTKEIQTILKTYYEQLYANKLGNLEEMGAFLESHKLPKLEQEEIENLNRPITREEIEAVIKNLPRHKSPGPDGFPGEFYQTFKEEIIPILLKLFGKIERDGVLPNSFYEASITLIAKPDKDPTKKENYRPISLMNMDAKILNKILANRIQQYIKKIIHHDQVGFIPGTQGWFNTRKTINVIHHISKRKTKNHMILSLDAEKAFDKIQHPFLIKTLQSVGIEGTFLDILKAIYEKPTANIILNGEALGAFPLRSGTRQGCPLSPLLFNIVMEVLASAIRQQKDIKGIQIGKEEVKLSLFADDMILYIENPKSPPQDC</sequence>
<dbReference type="CDD" id="cd01650">
    <property type="entry name" value="RT_nLTR_like"/>
    <property type="match status" value="1"/>
</dbReference>
<dbReference type="PROSITE" id="PS50878">
    <property type="entry name" value="RT_POL"/>
    <property type="match status" value="1"/>
</dbReference>
<protein>
    <recommendedName>
        <fullName evidence="1">RNA-directed DNA polymerase</fullName>
        <ecNumber evidence="1">2.7.7.49</ecNumber>
    </recommendedName>
</protein>
<dbReference type="Pfam" id="PF00078">
    <property type="entry name" value="RVT_1"/>
    <property type="match status" value="1"/>
</dbReference>
<dbReference type="Pfam" id="PF03372">
    <property type="entry name" value="Exo_endo_phos"/>
    <property type="match status" value="1"/>
</dbReference>
<evidence type="ECO:0000313" key="4">
    <source>
        <dbReference type="Proteomes" id="UP000694429"/>
    </source>
</evidence>
<dbReference type="InterPro" id="IPR005135">
    <property type="entry name" value="Endo/exonuclease/phosphatase"/>
</dbReference>
<name>A0A8C0MIE1_CANLF</name>
<dbReference type="AlphaFoldDB" id="A0A8C0MIE1"/>
<accession>A0A8C0MIE1</accession>
<dbReference type="GO" id="GO:0003964">
    <property type="term" value="F:RNA-directed DNA polymerase activity"/>
    <property type="evidence" value="ECO:0007669"/>
    <property type="project" value="UniProtKB-EC"/>
</dbReference>
<organism evidence="3 4">
    <name type="scientific">Canis lupus familiaris</name>
    <name type="common">Dog</name>
    <name type="synonym">Canis familiaris</name>
    <dbReference type="NCBI Taxonomy" id="9615"/>
    <lineage>
        <taxon>Eukaryota</taxon>
        <taxon>Metazoa</taxon>
        <taxon>Chordata</taxon>
        <taxon>Craniata</taxon>
        <taxon>Vertebrata</taxon>
        <taxon>Euteleostomi</taxon>
        <taxon>Mammalia</taxon>
        <taxon>Eutheria</taxon>
        <taxon>Laurasiatheria</taxon>
        <taxon>Carnivora</taxon>
        <taxon>Caniformia</taxon>
        <taxon>Canidae</taxon>
        <taxon>Canis</taxon>
    </lineage>
</organism>
<dbReference type="SUPFAM" id="SSF56219">
    <property type="entry name" value="DNase I-like"/>
    <property type="match status" value="1"/>
</dbReference>
<dbReference type="Proteomes" id="UP000694429">
    <property type="component" value="Chromosome X"/>
</dbReference>
<dbReference type="Gene3D" id="3.60.10.10">
    <property type="entry name" value="Endonuclease/exonuclease/phosphatase"/>
    <property type="match status" value="1"/>
</dbReference>
<reference evidence="3" key="2">
    <citation type="submission" date="2025-08" db="UniProtKB">
        <authorList>
            <consortium name="Ensembl"/>
        </authorList>
    </citation>
    <scope>IDENTIFICATION</scope>
</reference>
<dbReference type="InterPro" id="IPR043502">
    <property type="entry name" value="DNA/RNA_pol_sf"/>
</dbReference>
<evidence type="ECO:0000256" key="1">
    <source>
        <dbReference type="ARBA" id="ARBA00012493"/>
    </source>
</evidence>
<dbReference type="PANTHER" id="PTHR19446">
    <property type="entry name" value="REVERSE TRANSCRIPTASES"/>
    <property type="match status" value="1"/>
</dbReference>
<feature type="domain" description="Reverse transcriptase" evidence="2">
    <location>
        <begin position="498"/>
        <end position="718"/>
    </location>
</feature>
<dbReference type="InterPro" id="IPR036691">
    <property type="entry name" value="Endo/exonu/phosph_ase_sf"/>
</dbReference>
<dbReference type="InterPro" id="IPR000477">
    <property type="entry name" value="RT_dom"/>
</dbReference>
<evidence type="ECO:0000313" key="3">
    <source>
        <dbReference type="Ensembl" id="ENSCAFP00030012206.1"/>
    </source>
</evidence>
<reference evidence="3" key="1">
    <citation type="submission" date="2019-03" db="EMBL/GenBank/DDBJ databases">
        <authorList>
            <person name="Warren W.C."/>
            <person name="Johnson G.S."/>
        </authorList>
    </citation>
    <scope>NUCLEOTIDE SEQUENCE [LARGE SCALE GENOMIC DNA]</scope>
    <source>
        <strain evidence="3">Basenji</strain>
    </source>
</reference>
<dbReference type="CDD" id="cd09076">
    <property type="entry name" value="L1-EN"/>
    <property type="match status" value="1"/>
</dbReference>